<keyword evidence="2" id="KW-0238">DNA-binding</keyword>
<sequence length="158" mass="17361">MAHVPDPGPPQTADTPGELVSHLDRVMRHYRQRMDHELKGLPGGMQGYRILAAVAWRDLPNQQAIGTYLSIDRTVLTYQIDALAAAQLVERIPAARDRRARKVVATNKGVAMLEKLTQRVADAEADLFAELTDAEAEAFKALAHRLAEATALRAVTLT</sequence>
<dbReference type="Proteomes" id="UP001221328">
    <property type="component" value="Unassembled WGS sequence"/>
</dbReference>
<evidence type="ECO:0000256" key="3">
    <source>
        <dbReference type="ARBA" id="ARBA00023163"/>
    </source>
</evidence>
<dbReference type="InterPro" id="IPR000835">
    <property type="entry name" value="HTH_MarR-typ"/>
</dbReference>
<evidence type="ECO:0000259" key="4">
    <source>
        <dbReference type="PROSITE" id="PS50995"/>
    </source>
</evidence>
<reference evidence="5 6" key="1">
    <citation type="journal article" date="2015" name="Int. J. Syst. Evol. Microbiol.">
        <title>Streptomyces gilvifuscus sp. nov., an actinomycete that produces antibacterial compounds isolated from soil.</title>
        <authorList>
            <person name="Nguyen T.M."/>
            <person name="Kim J."/>
        </authorList>
    </citation>
    <scope>NUCLEOTIDE SEQUENCE [LARGE SCALE GENOMIC DNA]</scope>
    <source>
        <strain evidence="5 6">T113</strain>
    </source>
</reference>
<evidence type="ECO:0000313" key="6">
    <source>
        <dbReference type="Proteomes" id="UP001221328"/>
    </source>
</evidence>
<dbReference type="InterPro" id="IPR036390">
    <property type="entry name" value="WH_DNA-bd_sf"/>
</dbReference>
<dbReference type="EMBL" id="JAQOSK010000022">
    <property type="protein sequence ID" value="MDC2960382.1"/>
    <property type="molecule type" value="Genomic_DNA"/>
</dbReference>
<dbReference type="RefSeq" id="WP_272178530.1">
    <property type="nucleotide sequence ID" value="NZ_JAQOSK010000022.1"/>
</dbReference>
<dbReference type="PROSITE" id="PS50995">
    <property type="entry name" value="HTH_MARR_2"/>
    <property type="match status" value="1"/>
</dbReference>
<dbReference type="SUPFAM" id="SSF46785">
    <property type="entry name" value="Winged helix' DNA-binding domain"/>
    <property type="match status" value="1"/>
</dbReference>
<keyword evidence="1" id="KW-0805">Transcription regulation</keyword>
<dbReference type="InterPro" id="IPR039422">
    <property type="entry name" value="MarR/SlyA-like"/>
</dbReference>
<dbReference type="Pfam" id="PF01047">
    <property type="entry name" value="MarR"/>
    <property type="match status" value="1"/>
</dbReference>
<dbReference type="PANTHER" id="PTHR33164:SF64">
    <property type="entry name" value="TRANSCRIPTIONAL REGULATOR SLYA"/>
    <property type="match status" value="1"/>
</dbReference>
<accession>A0ABT5G684</accession>
<dbReference type="PRINTS" id="PR00598">
    <property type="entry name" value="HTHMARR"/>
</dbReference>
<proteinExistence type="predicted"/>
<evidence type="ECO:0000256" key="2">
    <source>
        <dbReference type="ARBA" id="ARBA00023125"/>
    </source>
</evidence>
<dbReference type="Gene3D" id="1.10.10.10">
    <property type="entry name" value="Winged helix-like DNA-binding domain superfamily/Winged helix DNA-binding domain"/>
    <property type="match status" value="1"/>
</dbReference>
<comment type="caution">
    <text evidence="5">The sequence shown here is derived from an EMBL/GenBank/DDBJ whole genome shotgun (WGS) entry which is preliminary data.</text>
</comment>
<evidence type="ECO:0000256" key="1">
    <source>
        <dbReference type="ARBA" id="ARBA00023015"/>
    </source>
</evidence>
<dbReference type="PANTHER" id="PTHR33164">
    <property type="entry name" value="TRANSCRIPTIONAL REGULATOR, MARR FAMILY"/>
    <property type="match status" value="1"/>
</dbReference>
<dbReference type="SMART" id="SM00347">
    <property type="entry name" value="HTH_MARR"/>
    <property type="match status" value="1"/>
</dbReference>
<keyword evidence="6" id="KW-1185">Reference proteome</keyword>
<organism evidence="5 6">
    <name type="scientific">Streptomyces gilvifuscus</name>
    <dbReference type="NCBI Taxonomy" id="1550617"/>
    <lineage>
        <taxon>Bacteria</taxon>
        <taxon>Bacillati</taxon>
        <taxon>Actinomycetota</taxon>
        <taxon>Actinomycetes</taxon>
        <taxon>Kitasatosporales</taxon>
        <taxon>Streptomycetaceae</taxon>
        <taxon>Streptomyces</taxon>
    </lineage>
</organism>
<protein>
    <submittedName>
        <fullName evidence="5">MarR family transcriptional regulator</fullName>
    </submittedName>
</protein>
<name>A0ABT5G684_9ACTN</name>
<evidence type="ECO:0000313" key="5">
    <source>
        <dbReference type="EMBL" id="MDC2960382.1"/>
    </source>
</evidence>
<gene>
    <name evidence="5" type="ORF">PO587_38750</name>
</gene>
<keyword evidence="3" id="KW-0804">Transcription</keyword>
<dbReference type="InterPro" id="IPR036388">
    <property type="entry name" value="WH-like_DNA-bd_sf"/>
</dbReference>
<feature type="domain" description="HTH marR-type" evidence="4">
    <location>
        <begin position="16"/>
        <end position="148"/>
    </location>
</feature>